<keyword evidence="4" id="KW-1185">Reference proteome</keyword>
<dbReference type="GO" id="GO:0006508">
    <property type="term" value="P:proteolysis"/>
    <property type="evidence" value="ECO:0007669"/>
    <property type="project" value="UniProtKB-KW"/>
</dbReference>
<feature type="transmembrane region" description="Helical" evidence="2">
    <location>
        <begin position="95"/>
        <end position="114"/>
    </location>
</feature>
<sequence>MTAENVRVLVESKLSPLGLLRRADGSAPAAPRSNPLLALRFRLVVSNPRVTRRLTAPFTVLFRPFVVAAVLAAFLLTTGWVLFDKGLASATHQAFHEPGLLLLVFAITVVSAGFHEFGHAAACRYGGATPGTMGVGLYLVWPAFYTNVDDSYRLGRAGRVRVDLGGLYFNAIVAVAMFATWAVVRWDALLLIIAAQVLQMLRQLAPFVRFDGYHILADLTGVPDLYARIKPTLLGLLPTRWGRAESRVLRPWARVVVTLWVLTVVPLLLLSLVLVVTALPRVAATAWQSLHQHALLLGTHWAAGDAARVGVGLLSILAICLPLLGTAYLLVRLVRRTVTAVCRGTAGRPGRRAAALVAGAALVAALAWVWWPDGTRYQPIQRYERGTVADALPAADRQPAVPPTRPPQVGERRTVTTVWPTTASRPTGDQRLALVLVPREPDRSGGAPAPAWVFPFNPPAAPGAGDNQALAVNTRDGSTLYDVVFALVWATDDTVDNRNEAWALANCRDCQTVAVAFQVVLVVGRADVVVPENISAAVNYSCQDCLTYALASQLVVTLPEGLSDEARARLTALWAEIERFGQRVRGLSPQEIQAQLERYKEQILAIIRADAPAGPAPSGTPTTAAPGSPSATASPAGTPTGSASASPSPATGPTTVPAPPAAPGGTPTTPGTAAPDPTPAGTSPEPTGEPGPSSAAPEQSPTP</sequence>
<feature type="transmembrane region" description="Helical" evidence="2">
    <location>
        <begin position="255"/>
        <end position="279"/>
    </location>
</feature>
<organism evidence="3 4">
    <name type="scientific">Micromonospora olivasterospora</name>
    <dbReference type="NCBI Taxonomy" id="1880"/>
    <lineage>
        <taxon>Bacteria</taxon>
        <taxon>Bacillati</taxon>
        <taxon>Actinomycetota</taxon>
        <taxon>Actinomycetes</taxon>
        <taxon>Micromonosporales</taxon>
        <taxon>Micromonosporaceae</taxon>
        <taxon>Micromonospora</taxon>
    </lineage>
</organism>
<comment type="caution">
    <text evidence="3">The sequence shown here is derived from an EMBL/GenBank/DDBJ whole genome shotgun (WGS) entry which is preliminary data.</text>
</comment>
<feature type="transmembrane region" description="Helical" evidence="2">
    <location>
        <begin position="309"/>
        <end position="331"/>
    </location>
</feature>
<keyword evidence="3" id="KW-0482">Metalloprotease</keyword>
<feature type="transmembrane region" description="Helical" evidence="2">
    <location>
        <begin position="126"/>
        <end position="145"/>
    </location>
</feature>
<keyword evidence="3" id="KW-0378">Hydrolase</keyword>
<feature type="transmembrane region" description="Helical" evidence="2">
    <location>
        <begin position="165"/>
        <end position="184"/>
    </location>
</feature>
<dbReference type="Proteomes" id="UP000319825">
    <property type="component" value="Unassembled WGS sequence"/>
</dbReference>
<evidence type="ECO:0000313" key="4">
    <source>
        <dbReference type="Proteomes" id="UP000319825"/>
    </source>
</evidence>
<protein>
    <submittedName>
        <fullName evidence="3">Putative peptide zinc metalloprotease protein</fullName>
    </submittedName>
</protein>
<reference evidence="3 4" key="1">
    <citation type="submission" date="2019-07" db="EMBL/GenBank/DDBJ databases">
        <title>R&amp;d 2014.</title>
        <authorList>
            <person name="Klenk H.-P."/>
        </authorList>
    </citation>
    <scope>NUCLEOTIDE SEQUENCE [LARGE SCALE GENOMIC DNA]</scope>
    <source>
        <strain evidence="3 4">DSM 43868</strain>
    </source>
</reference>
<keyword evidence="2" id="KW-1133">Transmembrane helix</keyword>
<evidence type="ECO:0000256" key="1">
    <source>
        <dbReference type="SAM" id="MobiDB-lite"/>
    </source>
</evidence>
<feature type="transmembrane region" description="Helical" evidence="2">
    <location>
        <begin position="352"/>
        <end position="371"/>
    </location>
</feature>
<dbReference type="EMBL" id="VLKE01000001">
    <property type="protein sequence ID" value="TWH70469.1"/>
    <property type="molecule type" value="Genomic_DNA"/>
</dbReference>
<proteinExistence type="predicted"/>
<feature type="region of interest" description="Disordered" evidence="1">
    <location>
        <begin position="611"/>
        <end position="703"/>
    </location>
</feature>
<feature type="compositionally biased region" description="Low complexity" evidence="1">
    <location>
        <begin position="611"/>
        <end position="655"/>
    </location>
</feature>
<keyword evidence="3" id="KW-0645">Protease</keyword>
<gene>
    <name evidence="3" type="ORF">JD77_05494</name>
</gene>
<dbReference type="AlphaFoldDB" id="A0A562IHH5"/>
<feature type="compositionally biased region" description="Low complexity" evidence="1">
    <location>
        <begin position="663"/>
        <end position="695"/>
    </location>
</feature>
<name>A0A562IHH5_MICOL</name>
<accession>A0A562IHH5</accession>
<evidence type="ECO:0000256" key="2">
    <source>
        <dbReference type="SAM" id="Phobius"/>
    </source>
</evidence>
<keyword evidence="2" id="KW-0812">Transmembrane</keyword>
<keyword evidence="2" id="KW-0472">Membrane</keyword>
<dbReference type="GO" id="GO:0008237">
    <property type="term" value="F:metallopeptidase activity"/>
    <property type="evidence" value="ECO:0007669"/>
    <property type="project" value="UniProtKB-KW"/>
</dbReference>
<dbReference type="RefSeq" id="WP_170286557.1">
    <property type="nucleotide sequence ID" value="NZ_VLKE01000001.1"/>
</dbReference>
<feature type="transmembrane region" description="Helical" evidence="2">
    <location>
        <begin position="60"/>
        <end position="83"/>
    </location>
</feature>
<evidence type="ECO:0000313" key="3">
    <source>
        <dbReference type="EMBL" id="TWH70469.1"/>
    </source>
</evidence>